<sequence length="447" mass="50696">MVTVKLYTTISLPLASSTMHPNGSNNSLANIQGAGTQFAWTHVVVALILSFTIIGTIIGNSLVCIAVFMVRKLQTPSNFLIVSLAVSDLFVALFVMPLALLYELTKQWHLGDELCDAWTSLDVMLCTASILNLCIISVDRYCVITRPLTYAIKRTPKRIAWLITLVWLLSALISIPPLFGWKTVRNPLECGYSQELGYQIYATVGAFYLPCTIMIIVYYRIWKVSDRISREEIQSHRVGQDTYIPYSNRPKYSSGSCDTHLFPNGSLHSGKEDDNDHQSRRERRFTLRTLLTKRNKSTCTKETKATKTLGVIMGGFIACWLPFFILALVNPVCNTLKLTCPIHQVVYSIFLWLGYFNSFMNPLIYARFNREFRKPFREILCFRCRGINMRLREESYAAQFGPDPQFNMTNRCSLRIPNDSIVRYNSHGQTLVHVGNGSTASDGESKL</sequence>
<dbReference type="OMA" id="NREFRLP"/>
<evidence type="ECO:0000256" key="8">
    <source>
        <dbReference type="ARBA" id="ARBA00023170"/>
    </source>
</evidence>
<proteinExistence type="inferred from homology"/>
<dbReference type="SUPFAM" id="SSF81321">
    <property type="entry name" value="Family A G protein-coupled receptor-like"/>
    <property type="match status" value="1"/>
</dbReference>
<dbReference type="CDD" id="cd15329">
    <property type="entry name" value="7tmA_5-HT7"/>
    <property type="match status" value="1"/>
</dbReference>
<evidence type="ECO:0000259" key="12">
    <source>
        <dbReference type="PROSITE" id="PS50262"/>
    </source>
</evidence>
<keyword evidence="4 11" id="KW-1133">Transmembrane helix</keyword>
<dbReference type="STRING" id="37653.A0A0L8FL11"/>
<dbReference type="PROSITE" id="PS50262">
    <property type="entry name" value="G_PROTEIN_RECEP_F1_2"/>
    <property type="match status" value="1"/>
</dbReference>
<organism evidence="13">
    <name type="scientific">Octopus bimaculoides</name>
    <name type="common">California two-spotted octopus</name>
    <dbReference type="NCBI Taxonomy" id="37653"/>
    <lineage>
        <taxon>Eukaryota</taxon>
        <taxon>Metazoa</taxon>
        <taxon>Spiralia</taxon>
        <taxon>Lophotrochozoa</taxon>
        <taxon>Mollusca</taxon>
        <taxon>Cephalopoda</taxon>
        <taxon>Coleoidea</taxon>
        <taxon>Octopodiformes</taxon>
        <taxon>Octopoda</taxon>
        <taxon>Incirrata</taxon>
        <taxon>Octopodidae</taxon>
        <taxon>Octopus</taxon>
    </lineage>
</organism>
<evidence type="ECO:0000256" key="6">
    <source>
        <dbReference type="ARBA" id="ARBA00023136"/>
    </source>
</evidence>
<dbReference type="Gene3D" id="1.20.1070.10">
    <property type="entry name" value="Rhodopsin 7-helix transmembrane proteins"/>
    <property type="match status" value="1"/>
</dbReference>
<comment type="similarity">
    <text evidence="10">Belongs to the G-protein coupled receptor 1 family.</text>
</comment>
<dbReference type="GO" id="GO:0043410">
    <property type="term" value="P:positive regulation of MAPK cascade"/>
    <property type="evidence" value="ECO:0007669"/>
    <property type="project" value="TreeGrafter"/>
</dbReference>
<feature type="transmembrane region" description="Helical" evidence="11">
    <location>
        <begin position="80"/>
        <end position="102"/>
    </location>
</feature>
<keyword evidence="3 10" id="KW-0812">Transmembrane</keyword>
<feature type="transmembrane region" description="Helical" evidence="11">
    <location>
        <begin position="159"/>
        <end position="179"/>
    </location>
</feature>
<dbReference type="PRINTS" id="PR00242">
    <property type="entry name" value="DOPAMINER"/>
</dbReference>
<dbReference type="InterPro" id="IPR000276">
    <property type="entry name" value="GPCR_Rhodpsn"/>
</dbReference>
<reference evidence="13" key="1">
    <citation type="submission" date="2015-07" db="EMBL/GenBank/DDBJ databases">
        <title>MeaNS - Measles Nucleotide Surveillance Program.</title>
        <authorList>
            <person name="Tran T."/>
            <person name="Druce J."/>
        </authorList>
    </citation>
    <scope>NUCLEOTIDE SEQUENCE</scope>
    <source>
        <strain evidence="13">UCB-OBI-ISO-001</strain>
        <tissue evidence="13">Gonad</tissue>
    </source>
</reference>
<evidence type="ECO:0000256" key="1">
    <source>
        <dbReference type="ARBA" id="ARBA00004651"/>
    </source>
</evidence>
<dbReference type="InterPro" id="IPR017452">
    <property type="entry name" value="GPCR_Rhodpsn_7TM"/>
</dbReference>
<dbReference type="PROSITE" id="PS00237">
    <property type="entry name" value="G_PROTEIN_RECEP_F1_1"/>
    <property type="match status" value="1"/>
</dbReference>
<evidence type="ECO:0000313" key="13">
    <source>
        <dbReference type="EMBL" id="KOF65318.1"/>
    </source>
</evidence>
<keyword evidence="8 10" id="KW-0675">Receptor</keyword>
<dbReference type="PRINTS" id="PR00237">
    <property type="entry name" value="GPCRRHODOPSN"/>
</dbReference>
<keyword evidence="6 11" id="KW-0472">Membrane</keyword>
<evidence type="ECO:0000256" key="9">
    <source>
        <dbReference type="ARBA" id="ARBA00023224"/>
    </source>
</evidence>
<keyword evidence="5 10" id="KW-0297">G-protein coupled receptor</keyword>
<dbReference type="PANTHER" id="PTHR24248">
    <property type="entry name" value="ADRENERGIC RECEPTOR-RELATED G-PROTEIN COUPLED RECEPTOR"/>
    <property type="match status" value="1"/>
</dbReference>
<keyword evidence="9 10" id="KW-0807">Transducer</keyword>
<evidence type="ECO:0000256" key="11">
    <source>
        <dbReference type="SAM" id="Phobius"/>
    </source>
</evidence>
<evidence type="ECO:0000256" key="10">
    <source>
        <dbReference type="RuleBase" id="RU000688"/>
    </source>
</evidence>
<feature type="domain" description="G-protein coupled receptors family 1 profile" evidence="12">
    <location>
        <begin position="59"/>
        <end position="365"/>
    </location>
</feature>
<dbReference type="EMBL" id="KQ429602">
    <property type="protein sequence ID" value="KOF65318.1"/>
    <property type="molecule type" value="Genomic_DNA"/>
</dbReference>
<keyword evidence="2" id="KW-1003">Cell membrane</keyword>
<evidence type="ECO:0000256" key="7">
    <source>
        <dbReference type="ARBA" id="ARBA00023157"/>
    </source>
</evidence>
<comment type="subcellular location">
    <subcellularLocation>
        <location evidence="1">Cell membrane</location>
        <topology evidence="1">Multi-pass membrane protein</topology>
    </subcellularLocation>
</comment>
<feature type="transmembrane region" description="Helical" evidence="11">
    <location>
        <begin position="117"/>
        <end position="138"/>
    </location>
</feature>
<evidence type="ECO:0000256" key="4">
    <source>
        <dbReference type="ARBA" id="ARBA00022989"/>
    </source>
</evidence>
<dbReference type="GO" id="GO:0071880">
    <property type="term" value="P:adenylate cyclase-activating adrenergic receptor signaling pathway"/>
    <property type="evidence" value="ECO:0007669"/>
    <property type="project" value="TreeGrafter"/>
</dbReference>
<dbReference type="GO" id="GO:0004993">
    <property type="term" value="F:G protein-coupled serotonin receptor activity"/>
    <property type="evidence" value="ECO:0007669"/>
    <property type="project" value="UniProtKB-ARBA"/>
</dbReference>
<evidence type="ECO:0000256" key="5">
    <source>
        <dbReference type="ARBA" id="ARBA00023040"/>
    </source>
</evidence>
<feature type="transmembrane region" description="Helical" evidence="11">
    <location>
        <begin position="199"/>
        <end position="221"/>
    </location>
</feature>
<gene>
    <name evidence="13" type="ORF">OCBIM_22015878mg</name>
</gene>
<feature type="transmembrane region" description="Helical" evidence="11">
    <location>
        <begin position="349"/>
        <end position="368"/>
    </location>
</feature>
<dbReference type="OrthoDB" id="5951059at2759"/>
<dbReference type="AlphaFoldDB" id="A0A0L8FL11"/>
<accession>A0A0L8FL11</accession>
<dbReference type="Pfam" id="PF00001">
    <property type="entry name" value="7tm_1"/>
    <property type="match status" value="1"/>
</dbReference>
<dbReference type="PANTHER" id="PTHR24248:SF199">
    <property type="entry name" value="IP13425P-RELATED"/>
    <property type="match status" value="1"/>
</dbReference>
<dbReference type="GO" id="GO:0005886">
    <property type="term" value="C:plasma membrane"/>
    <property type="evidence" value="ECO:0007669"/>
    <property type="project" value="UniProtKB-SubCell"/>
</dbReference>
<feature type="transmembrane region" description="Helical" evidence="11">
    <location>
        <begin position="309"/>
        <end position="329"/>
    </location>
</feature>
<protein>
    <recommendedName>
        <fullName evidence="12">G-protein coupled receptors family 1 profile domain-containing protein</fullName>
    </recommendedName>
</protein>
<evidence type="ECO:0000256" key="3">
    <source>
        <dbReference type="ARBA" id="ARBA00022692"/>
    </source>
</evidence>
<dbReference type="InterPro" id="IPR000929">
    <property type="entry name" value="Dopamine_rcpt"/>
</dbReference>
<keyword evidence="7" id="KW-1015">Disulfide bond</keyword>
<name>A0A0L8FL11_OCTBM</name>
<feature type="transmembrane region" description="Helical" evidence="11">
    <location>
        <begin position="43"/>
        <end position="68"/>
    </location>
</feature>
<dbReference type="SMART" id="SM01381">
    <property type="entry name" value="7TM_GPCR_Srsx"/>
    <property type="match status" value="1"/>
</dbReference>
<dbReference type="KEGG" id="obi:106882687"/>
<dbReference type="FunFam" id="1.20.1070.10:FF:000523">
    <property type="entry name" value="5-hydroxytryptamine receptor 2B"/>
    <property type="match status" value="1"/>
</dbReference>
<evidence type="ECO:0000256" key="2">
    <source>
        <dbReference type="ARBA" id="ARBA00022475"/>
    </source>
</evidence>